<evidence type="ECO:0000313" key="2">
    <source>
        <dbReference type="Proteomes" id="UP000236594"/>
    </source>
</evidence>
<accession>A0A316XDT9</accession>
<comment type="caution">
    <text evidence="1">The sequence shown here is derived from an EMBL/GenBank/DDBJ whole genome shotgun (WGS) entry which is preliminary data.</text>
</comment>
<proteinExistence type="predicted"/>
<dbReference type="EMBL" id="PPED02000003">
    <property type="protein sequence ID" value="PWN69498.1"/>
    <property type="molecule type" value="Genomic_DNA"/>
</dbReference>
<reference evidence="1 2" key="1">
    <citation type="submission" date="2018-04" db="EMBL/GenBank/DDBJ databases">
        <title>Draft Genome Sequence of Phosphate-Solubilizing Chryseobacterium sp. ISE14 that is a Biocontrol and Plant Growth-Promoting Rhizobacterium Isolated from Cucumber.</title>
        <authorList>
            <person name="Jeong J.-J."/>
            <person name="Sang M.K."/>
            <person name="Choi I.-G."/>
            <person name="Kim K.D."/>
        </authorList>
    </citation>
    <scope>NUCLEOTIDE SEQUENCE [LARGE SCALE GENOMIC DNA]</scope>
    <source>
        <strain evidence="1 2">ISE14</strain>
    </source>
</reference>
<organism evidence="1 2">
    <name type="scientific">Chryseobacterium phosphatilyticum</name>
    <dbReference type="NCBI Taxonomy" id="475075"/>
    <lineage>
        <taxon>Bacteria</taxon>
        <taxon>Pseudomonadati</taxon>
        <taxon>Bacteroidota</taxon>
        <taxon>Flavobacteriia</taxon>
        <taxon>Flavobacteriales</taxon>
        <taxon>Weeksellaceae</taxon>
        <taxon>Chryseobacterium group</taxon>
        <taxon>Chryseobacterium</taxon>
    </lineage>
</organism>
<keyword evidence="2" id="KW-1185">Reference proteome</keyword>
<dbReference type="Proteomes" id="UP000236594">
    <property type="component" value="Unassembled WGS sequence"/>
</dbReference>
<evidence type="ECO:0000313" key="1">
    <source>
        <dbReference type="EMBL" id="PWN69498.1"/>
    </source>
</evidence>
<protein>
    <submittedName>
        <fullName evidence="1">Uncharacterized protein</fullName>
    </submittedName>
</protein>
<dbReference type="OrthoDB" id="1273425at2"/>
<sequence>MENFQKSYFYINKKLIFGTLKNLFEEMKQFYNSKSLLRLSFLFVFLLSTITVVSSCKKDDDDDGFKDHLVQFEVKTSAGGEIISVVTQVGTSQSTMFNTPTTPLTSPWKSNEFFVNSSQAQLNLDANAKLPDPDSELIINLYIDGEIVRTAKQKGKGELVASIDYSFLEP</sequence>
<dbReference type="AlphaFoldDB" id="A0A316XDT9"/>
<gene>
    <name evidence="1" type="ORF">C1631_012625</name>
</gene>
<name>A0A316XDT9_9FLAO</name>